<feature type="domain" description="Flagellar hook-associated protein 1 D2-like" evidence="9">
    <location>
        <begin position="338"/>
        <end position="424"/>
    </location>
</feature>
<dbReference type="PRINTS" id="PR01005">
    <property type="entry name" value="FLGHOOKAP1"/>
</dbReference>
<evidence type="ECO:0000259" key="7">
    <source>
        <dbReference type="Pfam" id="PF00460"/>
    </source>
</evidence>
<feature type="domain" description="Flagellar basal body rod protein N-terminal" evidence="7">
    <location>
        <begin position="4"/>
        <end position="34"/>
    </location>
</feature>
<dbReference type="RefSeq" id="WP_144328108.1">
    <property type="nucleotide sequence ID" value="NZ_VJON01000014.1"/>
</dbReference>
<dbReference type="PANTHER" id="PTHR30033:SF1">
    <property type="entry name" value="FLAGELLAR HOOK-ASSOCIATED PROTEIN 1"/>
    <property type="match status" value="1"/>
</dbReference>
<keyword evidence="12" id="KW-1185">Reference proteome</keyword>
<dbReference type="Pfam" id="PF00460">
    <property type="entry name" value="Flg_bb_rod"/>
    <property type="match status" value="1"/>
</dbReference>
<dbReference type="GO" id="GO:0044780">
    <property type="term" value="P:bacterial-type flagellum assembly"/>
    <property type="evidence" value="ECO:0007669"/>
    <property type="project" value="InterPro"/>
</dbReference>
<evidence type="ECO:0000313" key="12">
    <source>
        <dbReference type="Proteomes" id="UP000318294"/>
    </source>
</evidence>
<proteinExistence type="inferred from homology"/>
<dbReference type="OrthoDB" id="9802553at2"/>
<dbReference type="InterPro" id="IPR053927">
    <property type="entry name" value="FlgK_helical"/>
</dbReference>
<sequence>MSALNIATRALTTNQAVLQVIGHNIANANTAGYTRQRAELQAVPGQFMGGAYFGKGVQIDEVTRVGYDAFLTRESNLARSQAAGDETRLQFLRNVESLFPLGDEGLGSVIGQALSSWADVMAAPNDTAARQVVLDRYDAFATRVRDVASQLEDIVGGARLQAQEVVNQINQLAQSIAKLNGSIGVARGTGAPPNDLLDQRDQLLAKLNELVQVSTVAADDGTLSVFVGGSLPLVLGNQATALRVQRADLDGDRKVQLQFVQGGVAQDVPDSAVRTGKLQALLEFINRDSVVIAAQAGRLALALAQVSNQQHRSGLRIDGTGGGDLLDYGAPLAARPAASNTGTGAISLTVTDASALRADDYEIDMTSATAGQIRRSSDGWYWNGSSWQATAPSPLTLAPNYAIEGLQLTFTGTPAAGDRFVLSPAADAAKTMRLALAQPAELAVASRLTLSSQTSNAGDAVVEGIEATVLAGVWAAPSLPANLTFTAPNTFSLAGFTPASVTYTPGQPMVFQYTSGGNQIEVRVTLRGQPAPSDTFVVGDATSLSPAARAIDGGNARAMQALRDKTLFDGYVKLSEGYLTAFSDLASKIDAAQTRATFSKAQADDAEQRRANLAGVNLDEEAAQLLQYQQAYQASAKYLQAVQSIFDTLLSTLR</sequence>
<keyword evidence="5" id="KW-0964">Secreted</keyword>
<organism evidence="11 12">
    <name type="scientific">Tepidimonas charontis</name>
    <dbReference type="NCBI Taxonomy" id="2267262"/>
    <lineage>
        <taxon>Bacteria</taxon>
        <taxon>Pseudomonadati</taxon>
        <taxon>Pseudomonadota</taxon>
        <taxon>Betaproteobacteria</taxon>
        <taxon>Burkholderiales</taxon>
        <taxon>Tepidimonas</taxon>
    </lineage>
</organism>
<dbReference type="Pfam" id="PF06429">
    <property type="entry name" value="Flg_bbr_C"/>
    <property type="match status" value="1"/>
</dbReference>
<evidence type="ECO:0000256" key="2">
    <source>
        <dbReference type="ARBA" id="ARBA00004613"/>
    </source>
</evidence>
<dbReference type="SUPFAM" id="SSF64518">
    <property type="entry name" value="Phase 1 flagellin"/>
    <property type="match status" value="2"/>
</dbReference>
<feature type="domain" description="Flagellar basal-body/hook protein C-terminal" evidence="8">
    <location>
        <begin position="614"/>
        <end position="651"/>
    </location>
</feature>
<accession>A0A554XG26</accession>
<evidence type="ECO:0000256" key="1">
    <source>
        <dbReference type="ARBA" id="ARBA00004365"/>
    </source>
</evidence>
<evidence type="ECO:0000259" key="9">
    <source>
        <dbReference type="Pfam" id="PF21158"/>
    </source>
</evidence>
<feature type="domain" description="Flagellar hook-associated protein FlgK helical" evidence="10">
    <location>
        <begin position="93"/>
        <end position="325"/>
    </location>
</feature>
<protein>
    <recommendedName>
        <fullName evidence="4">Flagellar hook-associated protein 1</fullName>
    </recommendedName>
</protein>
<dbReference type="AlphaFoldDB" id="A0A554XG26"/>
<keyword evidence="11" id="KW-0966">Cell projection</keyword>
<dbReference type="Pfam" id="PF21158">
    <property type="entry name" value="flgK_1st_1"/>
    <property type="match status" value="1"/>
</dbReference>
<evidence type="ECO:0000256" key="6">
    <source>
        <dbReference type="ARBA" id="ARBA00023143"/>
    </source>
</evidence>
<dbReference type="InterPro" id="IPR002371">
    <property type="entry name" value="FlgK"/>
</dbReference>
<dbReference type="Proteomes" id="UP000318294">
    <property type="component" value="Unassembled WGS sequence"/>
</dbReference>
<dbReference type="EMBL" id="VJON01000014">
    <property type="protein sequence ID" value="TSE34787.1"/>
    <property type="molecule type" value="Genomic_DNA"/>
</dbReference>
<evidence type="ECO:0000313" key="11">
    <source>
        <dbReference type="EMBL" id="TSE34787.1"/>
    </source>
</evidence>
<dbReference type="NCBIfam" id="TIGR02492">
    <property type="entry name" value="flgK_ends"/>
    <property type="match status" value="1"/>
</dbReference>
<evidence type="ECO:0000256" key="5">
    <source>
        <dbReference type="ARBA" id="ARBA00022525"/>
    </source>
</evidence>
<dbReference type="PANTHER" id="PTHR30033">
    <property type="entry name" value="FLAGELLAR HOOK-ASSOCIATED PROTEIN 1"/>
    <property type="match status" value="1"/>
</dbReference>
<dbReference type="InterPro" id="IPR001444">
    <property type="entry name" value="Flag_bb_rod_N"/>
</dbReference>
<keyword evidence="11" id="KW-0969">Cilium</keyword>
<comment type="subcellular location">
    <subcellularLocation>
        <location evidence="1">Bacterial flagellum</location>
    </subcellularLocation>
    <subcellularLocation>
        <location evidence="2">Secreted</location>
    </subcellularLocation>
</comment>
<evidence type="ECO:0000256" key="4">
    <source>
        <dbReference type="ARBA" id="ARBA00016244"/>
    </source>
</evidence>
<comment type="caution">
    <text evidence="11">The sequence shown here is derived from an EMBL/GenBank/DDBJ whole genome shotgun (WGS) entry which is preliminary data.</text>
</comment>
<dbReference type="GO" id="GO:0009424">
    <property type="term" value="C:bacterial-type flagellum hook"/>
    <property type="evidence" value="ECO:0007669"/>
    <property type="project" value="InterPro"/>
</dbReference>
<gene>
    <name evidence="11" type="primary">flgK</name>
    <name evidence="11" type="ORF">Tchar_01140</name>
</gene>
<reference evidence="11 12" key="1">
    <citation type="submission" date="2019-07" db="EMBL/GenBank/DDBJ databases">
        <title>Tepidimonas charontis SPSP-6 draft genome.</title>
        <authorList>
            <person name="Da Costa M.S."/>
            <person name="Froufe H.J.C."/>
            <person name="Egas C."/>
            <person name="Albuquerque L."/>
        </authorList>
    </citation>
    <scope>NUCLEOTIDE SEQUENCE [LARGE SCALE GENOMIC DNA]</scope>
    <source>
        <strain evidence="11 12">SPSP-6</strain>
    </source>
</reference>
<dbReference type="GO" id="GO:0005198">
    <property type="term" value="F:structural molecule activity"/>
    <property type="evidence" value="ECO:0007669"/>
    <property type="project" value="InterPro"/>
</dbReference>
<name>A0A554XG26_9BURK</name>
<keyword evidence="11" id="KW-0282">Flagellum</keyword>
<dbReference type="Pfam" id="PF22638">
    <property type="entry name" value="FlgK_D1"/>
    <property type="match status" value="1"/>
</dbReference>
<evidence type="ECO:0000256" key="3">
    <source>
        <dbReference type="ARBA" id="ARBA00009677"/>
    </source>
</evidence>
<keyword evidence="6" id="KW-0975">Bacterial flagellum</keyword>
<evidence type="ECO:0000259" key="10">
    <source>
        <dbReference type="Pfam" id="PF22638"/>
    </source>
</evidence>
<comment type="similarity">
    <text evidence="3">Belongs to the flagella basal body rod proteins family.</text>
</comment>
<dbReference type="InterPro" id="IPR049119">
    <property type="entry name" value="FlgK_D2-like"/>
</dbReference>
<dbReference type="InterPro" id="IPR010930">
    <property type="entry name" value="Flg_bb/hook_C_dom"/>
</dbReference>
<dbReference type="GO" id="GO:0005576">
    <property type="term" value="C:extracellular region"/>
    <property type="evidence" value="ECO:0007669"/>
    <property type="project" value="UniProtKB-SubCell"/>
</dbReference>
<evidence type="ECO:0000259" key="8">
    <source>
        <dbReference type="Pfam" id="PF06429"/>
    </source>
</evidence>